<accession>A0A7V5NWN8</accession>
<comment type="caution">
    <text evidence="1">The sequence shown here is derived from an EMBL/GenBank/DDBJ whole genome shotgun (WGS) entry which is preliminary data.</text>
</comment>
<dbReference type="SUPFAM" id="SSF53649">
    <property type="entry name" value="Alkaline phosphatase-like"/>
    <property type="match status" value="1"/>
</dbReference>
<proteinExistence type="predicted"/>
<gene>
    <name evidence="1" type="ORF">ENK01_01745</name>
</gene>
<protein>
    <submittedName>
        <fullName evidence="1">Phosphopentomutase</fullName>
    </submittedName>
</protein>
<name>A0A7V5NWN8_9PROT</name>
<dbReference type="Proteomes" id="UP000885806">
    <property type="component" value="Unassembled WGS sequence"/>
</dbReference>
<dbReference type="EMBL" id="DROP01000119">
    <property type="protein sequence ID" value="HHI88652.1"/>
    <property type="molecule type" value="Genomic_DNA"/>
</dbReference>
<feature type="non-terminal residue" evidence="1">
    <location>
        <position position="50"/>
    </location>
</feature>
<reference evidence="1" key="1">
    <citation type="journal article" date="2020" name="mSystems">
        <title>Genome- and Community-Level Interaction Insights into Carbon Utilization and Element Cycling Functions of Hydrothermarchaeota in Hydrothermal Sediment.</title>
        <authorList>
            <person name="Zhou Z."/>
            <person name="Liu Y."/>
            <person name="Xu W."/>
            <person name="Pan J."/>
            <person name="Luo Z.H."/>
            <person name="Li M."/>
        </authorList>
    </citation>
    <scope>NUCLEOTIDE SEQUENCE [LARGE SCALE GENOMIC DNA]</scope>
    <source>
        <strain evidence="1">HyVt-538</strain>
    </source>
</reference>
<sequence length="50" mass="5273">MGRAFLLVMDSLGIGGAPDADKYGDEGANTLGAIARRFADEDIPFSIPFL</sequence>
<dbReference type="Gene3D" id="3.40.720.10">
    <property type="entry name" value="Alkaline Phosphatase, subunit A"/>
    <property type="match status" value="1"/>
</dbReference>
<evidence type="ECO:0000313" key="1">
    <source>
        <dbReference type="EMBL" id="HHI88652.1"/>
    </source>
</evidence>
<dbReference type="InterPro" id="IPR017850">
    <property type="entry name" value="Alkaline_phosphatase_core_sf"/>
</dbReference>
<organism evidence="1">
    <name type="scientific">Hellea balneolensis</name>
    <dbReference type="NCBI Taxonomy" id="287478"/>
    <lineage>
        <taxon>Bacteria</taxon>
        <taxon>Pseudomonadati</taxon>
        <taxon>Pseudomonadota</taxon>
        <taxon>Alphaproteobacteria</taxon>
        <taxon>Maricaulales</taxon>
        <taxon>Robiginitomaculaceae</taxon>
        <taxon>Hellea</taxon>
    </lineage>
</organism>
<dbReference type="AlphaFoldDB" id="A0A7V5NWN8"/>